<dbReference type="Pfam" id="PF09997">
    <property type="entry name" value="DUF2238"/>
    <property type="match status" value="1"/>
</dbReference>
<evidence type="ECO:0000313" key="1">
    <source>
        <dbReference type="EMBL" id="KGJ53379.1"/>
    </source>
</evidence>
<sequence>MQDKLKRREILLKRILYICAAVYIVTLLYAFYHNYTVRDMNALGMTFVAVLTPLIVPAAFKLLHFKPVYEIYIVSTIFTYFASLIGSSYHWYSYLGFDKVLHFSSGWFITTLAVILYFYLKKTNEFPDKKDYHVFLVFINAVNIAVGEIWEFYEYAMLIFFNNDCINHYSQGVHDTITDVLCATVAGILLTLLIMRYHKTGKGNFFTNVYEKFYERNIAGK</sequence>
<comment type="caution">
    <text evidence="1">The sequence shown here is derived from an EMBL/GenBank/DDBJ whole genome shotgun (WGS) entry which is preliminary data.</text>
</comment>
<dbReference type="InterPro" id="IPR014509">
    <property type="entry name" value="YjdF-like"/>
</dbReference>
<dbReference type="AlphaFoldDB" id="A0A099I642"/>
<protein>
    <submittedName>
        <fullName evidence="1">Membrane protein</fullName>
    </submittedName>
</protein>
<organism evidence="1 2">
    <name type="scientific">Clostridium innocuum</name>
    <dbReference type="NCBI Taxonomy" id="1522"/>
    <lineage>
        <taxon>Bacteria</taxon>
        <taxon>Bacillati</taxon>
        <taxon>Bacillota</taxon>
        <taxon>Clostridia</taxon>
        <taxon>Eubacteriales</taxon>
        <taxon>Clostridiaceae</taxon>
        <taxon>Clostridium</taxon>
    </lineage>
</organism>
<name>A0A099I642_CLOIN</name>
<reference evidence="1 2" key="1">
    <citation type="submission" date="2014-08" db="EMBL/GenBank/DDBJ databases">
        <title>Clostridium innocuum, an unnegligible vancomycin-resistant pathogen causing extra-intestinal infections.</title>
        <authorList>
            <person name="Feng Y."/>
            <person name="Chiu C.-H."/>
        </authorList>
    </citation>
    <scope>NUCLEOTIDE SEQUENCE [LARGE SCALE GENOMIC DNA]</scope>
    <source>
        <strain evidence="1 2">AN88</strain>
    </source>
</reference>
<proteinExistence type="predicted"/>
<accession>A0A099I642</accession>
<dbReference type="EMBL" id="JQIF01000040">
    <property type="protein sequence ID" value="KGJ53379.1"/>
    <property type="molecule type" value="Genomic_DNA"/>
</dbReference>
<dbReference type="RefSeq" id="WP_044905150.1">
    <property type="nucleotide sequence ID" value="NZ_CAXUJB010000007.1"/>
</dbReference>
<evidence type="ECO:0000313" key="2">
    <source>
        <dbReference type="Proteomes" id="UP000030008"/>
    </source>
</evidence>
<dbReference type="Proteomes" id="UP000030008">
    <property type="component" value="Unassembled WGS sequence"/>
</dbReference>
<gene>
    <name evidence="1" type="ORF">CIAN88_09405</name>
</gene>